<evidence type="ECO:0000256" key="1">
    <source>
        <dbReference type="ARBA" id="ARBA00004651"/>
    </source>
</evidence>
<dbReference type="InterPro" id="IPR013604">
    <property type="entry name" value="7TM_chemorcpt"/>
</dbReference>
<comment type="caution">
    <text evidence="8">Lacks conserved residue(s) required for the propagation of feature annotation.</text>
</comment>
<comment type="function">
    <text evidence="8">Gustatory receptor which mediates acceptance or avoidance behavior, depending on its substrates.</text>
</comment>
<dbReference type="GO" id="GO:0007165">
    <property type="term" value="P:signal transduction"/>
    <property type="evidence" value="ECO:0007669"/>
    <property type="project" value="UniProtKB-KW"/>
</dbReference>
<comment type="similarity">
    <text evidence="8">Belongs to the insect chemoreceptor superfamily. Gustatory receptor (GR) family.</text>
</comment>
<keyword evidence="6 8" id="KW-0675">Receptor</keyword>
<proteinExistence type="inferred from homology"/>
<evidence type="ECO:0000256" key="8">
    <source>
        <dbReference type="RuleBase" id="RU363108"/>
    </source>
</evidence>
<dbReference type="GO" id="GO:0005886">
    <property type="term" value="C:plasma membrane"/>
    <property type="evidence" value="ECO:0007669"/>
    <property type="project" value="UniProtKB-SubCell"/>
</dbReference>
<dbReference type="Proteomes" id="UP000694920">
    <property type="component" value="Unplaced"/>
</dbReference>
<dbReference type="GO" id="GO:0030425">
    <property type="term" value="C:dendrite"/>
    <property type="evidence" value="ECO:0007669"/>
    <property type="project" value="TreeGrafter"/>
</dbReference>
<dbReference type="GeneID" id="107265629"/>
<organism evidence="9 10">
    <name type="scientific">Cephus cinctus</name>
    <name type="common">Wheat stem sawfly</name>
    <dbReference type="NCBI Taxonomy" id="211228"/>
    <lineage>
        <taxon>Eukaryota</taxon>
        <taxon>Metazoa</taxon>
        <taxon>Ecdysozoa</taxon>
        <taxon>Arthropoda</taxon>
        <taxon>Hexapoda</taxon>
        <taxon>Insecta</taxon>
        <taxon>Pterygota</taxon>
        <taxon>Neoptera</taxon>
        <taxon>Endopterygota</taxon>
        <taxon>Hymenoptera</taxon>
        <taxon>Cephoidea</taxon>
        <taxon>Cephidae</taxon>
        <taxon>Cephus</taxon>
    </lineage>
</organism>
<feature type="transmembrane region" description="Helical" evidence="8">
    <location>
        <begin position="191"/>
        <end position="212"/>
    </location>
</feature>
<evidence type="ECO:0000313" key="10">
    <source>
        <dbReference type="RefSeq" id="XP_015590817.2"/>
    </source>
</evidence>
<gene>
    <name evidence="10" type="primary">LOC107265629</name>
</gene>
<dbReference type="AlphaFoldDB" id="A0AAJ7BNY3"/>
<keyword evidence="5 8" id="KW-0472">Membrane</keyword>
<evidence type="ECO:0000313" key="9">
    <source>
        <dbReference type="Proteomes" id="UP000694920"/>
    </source>
</evidence>
<dbReference type="PANTHER" id="PTHR21143:SF133">
    <property type="entry name" value="GUSTATORY AND PHEROMONE RECEPTOR 32A-RELATED"/>
    <property type="match status" value="1"/>
</dbReference>
<dbReference type="PANTHER" id="PTHR21143">
    <property type="entry name" value="INVERTEBRATE GUSTATORY RECEPTOR"/>
    <property type="match status" value="1"/>
</dbReference>
<keyword evidence="9" id="KW-1185">Reference proteome</keyword>
<evidence type="ECO:0000256" key="3">
    <source>
        <dbReference type="ARBA" id="ARBA00022692"/>
    </source>
</evidence>
<dbReference type="RefSeq" id="XP_015590817.2">
    <property type="nucleotide sequence ID" value="XM_015735331.2"/>
</dbReference>
<evidence type="ECO:0000256" key="6">
    <source>
        <dbReference type="ARBA" id="ARBA00023170"/>
    </source>
</evidence>
<feature type="transmembrane region" description="Helical" evidence="8">
    <location>
        <begin position="20"/>
        <end position="39"/>
    </location>
</feature>
<evidence type="ECO:0000256" key="4">
    <source>
        <dbReference type="ARBA" id="ARBA00022989"/>
    </source>
</evidence>
<feature type="transmembrane region" description="Helical" evidence="8">
    <location>
        <begin position="112"/>
        <end position="133"/>
    </location>
</feature>
<dbReference type="Pfam" id="PF08395">
    <property type="entry name" value="7tm_7"/>
    <property type="match status" value="1"/>
</dbReference>
<dbReference type="GO" id="GO:0007635">
    <property type="term" value="P:chemosensory behavior"/>
    <property type="evidence" value="ECO:0007669"/>
    <property type="project" value="TreeGrafter"/>
</dbReference>
<feature type="transmembrane region" description="Helical" evidence="8">
    <location>
        <begin position="76"/>
        <end position="100"/>
    </location>
</feature>
<evidence type="ECO:0000256" key="5">
    <source>
        <dbReference type="ARBA" id="ARBA00023136"/>
    </source>
</evidence>
<evidence type="ECO:0000256" key="7">
    <source>
        <dbReference type="ARBA" id="ARBA00023224"/>
    </source>
</evidence>
<dbReference type="GO" id="GO:0030424">
    <property type="term" value="C:axon"/>
    <property type="evidence" value="ECO:0007669"/>
    <property type="project" value="TreeGrafter"/>
</dbReference>
<dbReference type="GO" id="GO:0008049">
    <property type="term" value="P:male courtship behavior"/>
    <property type="evidence" value="ECO:0007669"/>
    <property type="project" value="TreeGrafter"/>
</dbReference>
<dbReference type="KEGG" id="ccin:107265629"/>
<evidence type="ECO:0000256" key="2">
    <source>
        <dbReference type="ARBA" id="ARBA00022475"/>
    </source>
</evidence>
<accession>A0AAJ7BNY3</accession>
<keyword evidence="4 8" id="KW-1133">Transmembrane helix</keyword>
<reference evidence="10" key="1">
    <citation type="submission" date="2025-08" db="UniProtKB">
        <authorList>
            <consortium name="RefSeq"/>
        </authorList>
    </citation>
    <scope>IDENTIFICATION</scope>
</reference>
<keyword evidence="2 8" id="KW-1003">Cell membrane</keyword>
<keyword evidence="3 8" id="KW-0812">Transmembrane</keyword>
<comment type="subcellular location">
    <subcellularLocation>
        <location evidence="1 8">Cell membrane</location>
        <topology evidence="1 8">Multi-pass membrane protein</topology>
    </subcellularLocation>
</comment>
<dbReference type="GO" id="GO:0043025">
    <property type="term" value="C:neuronal cell body"/>
    <property type="evidence" value="ECO:0007669"/>
    <property type="project" value="TreeGrafter"/>
</dbReference>
<sequence>MDKTDFLSIVKTNNIGRRIYSLFSHLNIGVVLFIDILSWTRTKDLDVYFVRMNAVIKVMERLGIKDNHWRHLRFQYIQYCILCFNILISSACTVWFMSGITMTIKLSLSYGYFYPIIIIHVSDIYFVIFIRYIGTKFEQLNETLSDRLKTLSKIDDTEEHIQPEENLCNFIKSIRQIHLELIRLSKYLNKVFDVQLLISITISVVFIISWLMNTYNILIGTTFDSQTYLRTAGLIDILTFYCFKIFIIGQTCGATSAAAQKTGGIVFKFYNFERSKEIRGEIEKFTMQLIQNPASFTAHDFLTLDNAFVFRVAASITTYLIILIQMNNSMFDVGQVNTTIPIQ</sequence>
<keyword evidence="7 8" id="KW-0807">Transducer</keyword>
<dbReference type="GO" id="GO:0050909">
    <property type="term" value="P:sensory perception of taste"/>
    <property type="evidence" value="ECO:0007669"/>
    <property type="project" value="InterPro"/>
</dbReference>
<name>A0AAJ7BNY3_CEPCN</name>
<protein>
    <recommendedName>
        <fullName evidence="8">Gustatory receptor</fullName>
    </recommendedName>
</protein>